<dbReference type="OrthoDB" id="691083at2759"/>
<proteinExistence type="predicted"/>
<evidence type="ECO:0000259" key="2">
    <source>
        <dbReference type="Pfam" id="PF05678"/>
    </source>
</evidence>
<dbReference type="PANTHER" id="PTHR34777:SF1">
    <property type="entry name" value="VQ MOTIF-CONTAINING PROTEIN 10"/>
    <property type="match status" value="1"/>
</dbReference>
<dbReference type="PANTHER" id="PTHR34777">
    <property type="entry name" value="VQ MOTIF-CONTAINING PROTEIN 10"/>
    <property type="match status" value="1"/>
</dbReference>
<evidence type="ECO:0000256" key="1">
    <source>
        <dbReference type="SAM" id="MobiDB-lite"/>
    </source>
</evidence>
<dbReference type="Proteomes" id="UP000236161">
    <property type="component" value="Unassembled WGS sequence"/>
</dbReference>
<sequence length="138" mass="15085">MTGPVQPFSLPATRFDQSPIRSSHGPTLEPGNGPRGVVHGGHYKSSRREGEGISGGFLSPFSMSNAAGKPLKVKFIVTQFVETDEARFKSVVQSLTGKDSAGGRKELAGERKEDRRRELEEELKAIVAQQYPTMEELL</sequence>
<dbReference type="AlphaFoldDB" id="A0A2H9ZRY4"/>
<feature type="region of interest" description="Disordered" evidence="1">
    <location>
        <begin position="1"/>
        <end position="60"/>
    </location>
</feature>
<dbReference type="InterPro" id="IPR039608">
    <property type="entry name" value="VQ_1/10"/>
</dbReference>
<dbReference type="Pfam" id="PF05678">
    <property type="entry name" value="VQ"/>
    <property type="match status" value="1"/>
</dbReference>
<feature type="compositionally biased region" description="Basic and acidic residues" evidence="1">
    <location>
        <begin position="101"/>
        <end position="117"/>
    </location>
</feature>
<keyword evidence="4" id="KW-1185">Reference proteome</keyword>
<reference evidence="3 4" key="1">
    <citation type="journal article" date="2017" name="Nature">
        <title>The Apostasia genome and the evolution of orchids.</title>
        <authorList>
            <person name="Zhang G.Q."/>
            <person name="Liu K.W."/>
            <person name="Li Z."/>
            <person name="Lohaus R."/>
            <person name="Hsiao Y.Y."/>
            <person name="Niu S.C."/>
            <person name="Wang J.Y."/>
            <person name="Lin Y.C."/>
            <person name="Xu Q."/>
            <person name="Chen L.J."/>
            <person name="Yoshida K."/>
            <person name="Fujiwara S."/>
            <person name="Wang Z.W."/>
            <person name="Zhang Y.Q."/>
            <person name="Mitsuda N."/>
            <person name="Wang M."/>
            <person name="Liu G.H."/>
            <person name="Pecoraro L."/>
            <person name="Huang H.X."/>
            <person name="Xiao X.J."/>
            <person name="Lin M."/>
            <person name="Wu X.Y."/>
            <person name="Wu W.L."/>
            <person name="Chen Y.Y."/>
            <person name="Chang S.B."/>
            <person name="Sakamoto S."/>
            <person name="Ohme-Takagi M."/>
            <person name="Yagi M."/>
            <person name="Zeng S.J."/>
            <person name="Shen C.Y."/>
            <person name="Yeh C.M."/>
            <person name="Luo Y.B."/>
            <person name="Tsai W.C."/>
            <person name="Van de Peer Y."/>
            <person name="Liu Z.J."/>
        </authorList>
    </citation>
    <scope>NUCLEOTIDE SEQUENCE [LARGE SCALE GENOMIC DNA]</scope>
    <source>
        <strain evidence="4">cv. Shenzhen</strain>
        <tissue evidence="3">Stem</tissue>
    </source>
</reference>
<dbReference type="EMBL" id="KZ454479">
    <property type="protein sequence ID" value="PKA46038.1"/>
    <property type="molecule type" value="Genomic_DNA"/>
</dbReference>
<feature type="compositionally biased region" description="Polar residues" evidence="1">
    <location>
        <begin position="15"/>
        <end position="25"/>
    </location>
</feature>
<dbReference type="InterPro" id="IPR008889">
    <property type="entry name" value="VQ"/>
</dbReference>
<accession>A0A2H9ZRY4</accession>
<feature type="domain" description="VQ" evidence="2">
    <location>
        <begin position="76"/>
        <end position="101"/>
    </location>
</feature>
<gene>
    <name evidence="3" type="ORF">AXF42_Ash021244</name>
</gene>
<protein>
    <recommendedName>
        <fullName evidence="2">VQ domain-containing protein</fullName>
    </recommendedName>
</protein>
<organism evidence="3 4">
    <name type="scientific">Apostasia shenzhenica</name>
    <dbReference type="NCBI Taxonomy" id="1088818"/>
    <lineage>
        <taxon>Eukaryota</taxon>
        <taxon>Viridiplantae</taxon>
        <taxon>Streptophyta</taxon>
        <taxon>Embryophyta</taxon>
        <taxon>Tracheophyta</taxon>
        <taxon>Spermatophyta</taxon>
        <taxon>Magnoliopsida</taxon>
        <taxon>Liliopsida</taxon>
        <taxon>Asparagales</taxon>
        <taxon>Orchidaceae</taxon>
        <taxon>Apostasioideae</taxon>
        <taxon>Apostasia</taxon>
    </lineage>
</organism>
<feature type="region of interest" description="Disordered" evidence="1">
    <location>
        <begin position="92"/>
        <end position="117"/>
    </location>
</feature>
<name>A0A2H9ZRY4_9ASPA</name>
<evidence type="ECO:0000313" key="4">
    <source>
        <dbReference type="Proteomes" id="UP000236161"/>
    </source>
</evidence>
<evidence type="ECO:0000313" key="3">
    <source>
        <dbReference type="EMBL" id="PKA46038.1"/>
    </source>
</evidence>